<dbReference type="Pfam" id="PF12666">
    <property type="entry name" value="PrgI"/>
    <property type="match status" value="1"/>
</dbReference>
<sequence>MEQITVPQFLDVEDKIIGPITVRQFIEILIGSIIIFIFYKSFYFSSFVVSGFLMFALTMIVAFAKINGQPFHNFLLNFIATLKNPKLKIWRKVVNEKDLKLSLKKPVEVNIVVPKIKRQIINASNLSELSLIVDTGGVYQGEGIINSINDLK</sequence>
<dbReference type="Proteomes" id="UP000229056">
    <property type="component" value="Unassembled WGS sequence"/>
</dbReference>
<keyword evidence="1" id="KW-1133">Transmembrane helix</keyword>
<keyword evidence="1" id="KW-0812">Transmembrane</keyword>
<protein>
    <recommendedName>
        <fullName evidence="4">PrgI family protein</fullName>
    </recommendedName>
</protein>
<dbReference type="EMBL" id="PEZY01000005">
    <property type="protein sequence ID" value="PIS06271.1"/>
    <property type="molecule type" value="Genomic_DNA"/>
</dbReference>
<evidence type="ECO:0008006" key="4">
    <source>
        <dbReference type="Google" id="ProtNLM"/>
    </source>
</evidence>
<name>A0A2H0W6P5_9BACT</name>
<evidence type="ECO:0000313" key="2">
    <source>
        <dbReference type="EMBL" id="PIS06271.1"/>
    </source>
</evidence>
<organism evidence="2 3">
    <name type="scientific">Candidatus Buchananbacteria bacterium CG10_big_fil_rev_8_21_14_0_10_33_19</name>
    <dbReference type="NCBI Taxonomy" id="1974525"/>
    <lineage>
        <taxon>Bacteria</taxon>
        <taxon>Candidatus Buchananiibacteriota</taxon>
    </lineage>
</organism>
<dbReference type="InterPro" id="IPR024414">
    <property type="entry name" value="Uncharacterised_PrgI"/>
</dbReference>
<reference evidence="3" key="1">
    <citation type="submission" date="2017-09" db="EMBL/GenBank/DDBJ databases">
        <title>Depth-based differentiation of microbial function through sediment-hosted aquifers and enrichment of novel symbionts in the deep terrestrial subsurface.</title>
        <authorList>
            <person name="Probst A.J."/>
            <person name="Ladd B."/>
            <person name="Jarett J.K."/>
            <person name="Geller-Mcgrath D.E."/>
            <person name="Sieber C.M.K."/>
            <person name="Emerson J.B."/>
            <person name="Anantharaman K."/>
            <person name="Thomas B.C."/>
            <person name="Malmstrom R."/>
            <person name="Stieglmeier M."/>
            <person name="Klingl A."/>
            <person name="Woyke T."/>
            <person name="Ryan C.M."/>
            <person name="Banfield J.F."/>
        </authorList>
    </citation>
    <scope>NUCLEOTIDE SEQUENCE [LARGE SCALE GENOMIC DNA]</scope>
</reference>
<comment type="caution">
    <text evidence="2">The sequence shown here is derived from an EMBL/GenBank/DDBJ whole genome shotgun (WGS) entry which is preliminary data.</text>
</comment>
<feature type="transmembrane region" description="Helical" evidence="1">
    <location>
        <begin position="20"/>
        <end position="39"/>
    </location>
</feature>
<proteinExistence type="predicted"/>
<gene>
    <name evidence="2" type="ORF">COT80_01740</name>
</gene>
<keyword evidence="1" id="KW-0472">Membrane</keyword>
<accession>A0A2H0W6P5</accession>
<evidence type="ECO:0000313" key="3">
    <source>
        <dbReference type="Proteomes" id="UP000229056"/>
    </source>
</evidence>
<dbReference type="AlphaFoldDB" id="A0A2H0W6P5"/>
<feature type="transmembrane region" description="Helical" evidence="1">
    <location>
        <begin position="45"/>
        <end position="64"/>
    </location>
</feature>
<evidence type="ECO:0000256" key="1">
    <source>
        <dbReference type="SAM" id="Phobius"/>
    </source>
</evidence>